<evidence type="ECO:0000259" key="9">
    <source>
        <dbReference type="Pfam" id="PF00275"/>
    </source>
</evidence>
<dbReference type="InterPro" id="IPR013792">
    <property type="entry name" value="RNA3'P_cycl/enolpyr_Trfase_a/b"/>
</dbReference>
<evidence type="ECO:0000256" key="7">
    <source>
        <dbReference type="ARBA" id="ARBA00030046"/>
    </source>
</evidence>
<protein>
    <recommendedName>
        <fullName evidence="3">3-phosphoshikimate 1-carboxyvinyltransferase</fullName>
        <ecNumber evidence="3">2.5.1.19</ecNumber>
    </recommendedName>
    <alternativeName>
        <fullName evidence="7">5-enolpyruvylshikimate-3-phosphate synthase</fullName>
    </alternativeName>
</protein>
<evidence type="ECO:0000256" key="5">
    <source>
        <dbReference type="ARBA" id="ARBA00022679"/>
    </source>
</evidence>
<evidence type="ECO:0000256" key="6">
    <source>
        <dbReference type="ARBA" id="ARBA00023141"/>
    </source>
</evidence>
<dbReference type="Proteomes" id="UP001628220">
    <property type="component" value="Unassembled WGS sequence"/>
</dbReference>
<organism evidence="10 11">
    <name type="scientific">Porphyromonas miyakawae</name>
    <dbReference type="NCBI Taxonomy" id="3137470"/>
    <lineage>
        <taxon>Bacteria</taxon>
        <taxon>Pseudomonadati</taxon>
        <taxon>Bacteroidota</taxon>
        <taxon>Bacteroidia</taxon>
        <taxon>Bacteroidales</taxon>
        <taxon>Porphyromonadaceae</taxon>
        <taxon>Porphyromonas</taxon>
    </lineage>
</organism>
<dbReference type="EMBL" id="BAAFSF010000001">
    <property type="protein sequence ID" value="GAB1251651.1"/>
    <property type="molecule type" value="Genomic_DNA"/>
</dbReference>
<sequence length="432" mass="47688">MKYKLPTQYKKRQCCIDVPIFITSMPYSKSYLIRVMGMMALEGSISSLREWSPGLKGCDDVALMQQAVLSLLDGESNSIFVGASGAVWRFMIAIASLKTNRPIHFETSGRLAQRPILPLINQLNKWGARIHWHKSDKGIEVTVFPAEKTLSGGVLDSEIDRDTSQFRSAIMLIAPYLSESLTLSQPTETLSGSYLALTQALMCKAGGIIKERSNGLIIQPSSYSAATLRQMLLCPERDWSAASYLFGWVAQEKGPTTLLLEGYKCGDLQGDKRIAYDFFQLGVVTIFGEDGILLQRNRELSIASKLQFQLDECPDLAPAYLAALLGQHKQFTLSGLARLAHKESDRFESLVGLAAAFGYKVTHDSDSLSFEGQWSAPKGPIHIDPIGDHRIAMAATILTVATERETIILEPEVVSKSFLSFYTIARQVGFTT</sequence>
<accession>A0ABQ0E1V3</accession>
<evidence type="ECO:0000256" key="3">
    <source>
        <dbReference type="ARBA" id="ARBA00012450"/>
    </source>
</evidence>
<reference evidence="10 11" key="1">
    <citation type="journal article" date="2025" name="Int. J. Syst. Evol. Microbiol.">
        <title>Desulfovibrio falkowii sp. nov., Porphyromonas miyakawae sp. nov., Mediterraneibacter flintii sp. nov. and Owariibacterium komagatae gen. nov., sp. nov., isolated from human faeces.</title>
        <authorList>
            <person name="Hamaguchi T."/>
            <person name="Ohara M."/>
            <person name="Hisatomi A."/>
            <person name="Sekiguchi K."/>
            <person name="Takeda J.I."/>
            <person name="Ueyama J."/>
            <person name="Ito M."/>
            <person name="Nishiwaki H."/>
            <person name="Ogi T."/>
            <person name="Hirayama M."/>
            <person name="Ohkuma M."/>
            <person name="Sakamoto M."/>
            <person name="Ohno K."/>
        </authorList>
    </citation>
    <scope>NUCLEOTIDE SEQUENCE [LARGE SCALE GENOMIC DNA]</scope>
    <source>
        <strain evidence="10 11">13CB11C</strain>
    </source>
</reference>
<comment type="catalytic activity">
    <reaction evidence="8">
        <text>3-phosphoshikimate + phosphoenolpyruvate = 5-O-(1-carboxyvinyl)-3-phosphoshikimate + phosphate</text>
        <dbReference type="Rhea" id="RHEA:21256"/>
        <dbReference type="ChEBI" id="CHEBI:43474"/>
        <dbReference type="ChEBI" id="CHEBI:57701"/>
        <dbReference type="ChEBI" id="CHEBI:58702"/>
        <dbReference type="ChEBI" id="CHEBI:145989"/>
        <dbReference type="EC" id="2.5.1.19"/>
    </reaction>
    <physiologicalReaction direction="left-to-right" evidence="8">
        <dbReference type="Rhea" id="RHEA:21257"/>
    </physiologicalReaction>
</comment>
<dbReference type="EC" id="2.5.1.19" evidence="3"/>
<dbReference type="PANTHER" id="PTHR21090">
    <property type="entry name" value="AROM/DEHYDROQUINATE SYNTHASE"/>
    <property type="match status" value="1"/>
</dbReference>
<evidence type="ECO:0000313" key="11">
    <source>
        <dbReference type="Proteomes" id="UP001628220"/>
    </source>
</evidence>
<proteinExistence type="inferred from homology"/>
<evidence type="ECO:0000256" key="8">
    <source>
        <dbReference type="ARBA" id="ARBA00044633"/>
    </source>
</evidence>
<dbReference type="InterPro" id="IPR006264">
    <property type="entry name" value="EPSP_synthase"/>
</dbReference>
<keyword evidence="11" id="KW-1185">Reference proteome</keyword>
<keyword evidence="6" id="KW-0057">Aromatic amino acid biosynthesis</keyword>
<evidence type="ECO:0000256" key="2">
    <source>
        <dbReference type="ARBA" id="ARBA00009948"/>
    </source>
</evidence>
<dbReference type="RefSeq" id="WP_411915455.1">
    <property type="nucleotide sequence ID" value="NZ_BAAFSF010000001.1"/>
</dbReference>
<gene>
    <name evidence="10" type="primary">aroA</name>
    <name evidence="10" type="ORF">Tsumi_07550</name>
</gene>
<comment type="caution">
    <text evidence="10">The sequence shown here is derived from an EMBL/GenBank/DDBJ whole genome shotgun (WGS) entry which is preliminary data.</text>
</comment>
<comment type="similarity">
    <text evidence="2">Belongs to the EPSP synthase family.</text>
</comment>
<dbReference type="PIRSF" id="PIRSF000505">
    <property type="entry name" value="EPSPS"/>
    <property type="match status" value="1"/>
</dbReference>
<dbReference type="InterPro" id="IPR036968">
    <property type="entry name" value="Enolpyruvate_Tfrase_sf"/>
</dbReference>
<evidence type="ECO:0000256" key="4">
    <source>
        <dbReference type="ARBA" id="ARBA00022605"/>
    </source>
</evidence>
<keyword evidence="5" id="KW-0808">Transferase</keyword>
<feature type="domain" description="Enolpyruvate transferase" evidence="9">
    <location>
        <begin position="69"/>
        <end position="421"/>
    </location>
</feature>
<dbReference type="SUPFAM" id="SSF55205">
    <property type="entry name" value="EPT/RTPC-like"/>
    <property type="match status" value="1"/>
</dbReference>
<keyword evidence="4" id="KW-0028">Amino-acid biosynthesis</keyword>
<comment type="pathway">
    <text evidence="1">Metabolic intermediate biosynthesis; chorismate biosynthesis; chorismate from D-erythrose 4-phosphate and phosphoenolpyruvate: step 6/7.</text>
</comment>
<dbReference type="Gene3D" id="3.65.10.10">
    <property type="entry name" value="Enolpyruvate transferase domain"/>
    <property type="match status" value="2"/>
</dbReference>
<evidence type="ECO:0000313" key="10">
    <source>
        <dbReference type="EMBL" id="GAB1251651.1"/>
    </source>
</evidence>
<evidence type="ECO:0000256" key="1">
    <source>
        <dbReference type="ARBA" id="ARBA00004811"/>
    </source>
</evidence>
<dbReference type="InterPro" id="IPR001986">
    <property type="entry name" value="Enolpyruvate_Tfrase_dom"/>
</dbReference>
<dbReference type="PANTHER" id="PTHR21090:SF5">
    <property type="entry name" value="PENTAFUNCTIONAL AROM POLYPEPTIDE"/>
    <property type="match status" value="1"/>
</dbReference>
<dbReference type="Pfam" id="PF00275">
    <property type="entry name" value="EPSP_synthase"/>
    <property type="match status" value="1"/>
</dbReference>
<name>A0ABQ0E1V3_9PORP</name>